<name>A0A6F8XLX2_9ACTN</name>
<dbReference type="EMBL" id="AP022870">
    <property type="protein sequence ID" value="BCB74781.1"/>
    <property type="molecule type" value="Genomic_DNA"/>
</dbReference>
<dbReference type="GO" id="GO:0046983">
    <property type="term" value="F:protein dimerization activity"/>
    <property type="evidence" value="ECO:0007669"/>
    <property type="project" value="InterPro"/>
</dbReference>
<dbReference type="Gene3D" id="3.30.565.10">
    <property type="entry name" value="Histidine kinase-like ATPase, C-terminal domain"/>
    <property type="match status" value="1"/>
</dbReference>
<sequence length="369" mass="39755">MPCWRITPSRSSATRLARVIASAWSWVTSKVVVPVARKVAATARRPGRRTAHVEVFFGFRDSGGNDASLELYLPLDVTGTTQRGVLAALPIVLAGLCLATIALLPVSLAHARRVRRDYDERHAALRYGLAAAERTRHGIARRLHDTVIPDLSATGLLLERAATTAAGAELVARAHRLVTAELSQLRTLLTDLLPAAGDDPAAALRDAIAQVHAELPDHDTPVELTVDTAVPVAPATIAMLHQIATELLRNALRHANARRRVRIGLTTTETSELLLSVCDDGAGFDPDRPPSAGHVGLRLLAQLVADDGGRLTIHSRPGAGTVAVAAVRVAPGRPVPTVPGRPEPPATPISRWRSRWRRRLRRLPSFRRP</sequence>
<dbReference type="InterPro" id="IPR011712">
    <property type="entry name" value="Sig_transdc_His_kin_sub3_dim/P"/>
</dbReference>
<protein>
    <recommendedName>
        <fullName evidence="5">Histidine kinase domain-containing protein</fullName>
    </recommendedName>
</protein>
<keyword evidence="4" id="KW-0472">Membrane</keyword>
<keyword evidence="4" id="KW-1133">Transmembrane helix</keyword>
<proteinExistence type="predicted"/>
<evidence type="ECO:0000256" key="4">
    <source>
        <dbReference type="SAM" id="Phobius"/>
    </source>
</evidence>
<reference evidence="6 7" key="1">
    <citation type="submission" date="2020-03" db="EMBL/GenBank/DDBJ databases">
        <title>Whole genome shotgun sequence of Phytohabitans flavus NBRC 107702.</title>
        <authorList>
            <person name="Komaki H."/>
            <person name="Tamura T."/>
        </authorList>
    </citation>
    <scope>NUCLEOTIDE SEQUENCE [LARGE SCALE GENOMIC DNA]</scope>
    <source>
        <strain evidence="6 7">NBRC 107702</strain>
    </source>
</reference>
<dbReference type="Proteomes" id="UP000502508">
    <property type="component" value="Chromosome"/>
</dbReference>
<keyword evidence="3" id="KW-0902">Two-component regulatory system</keyword>
<reference evidence="6 7" key="2">
    <citation type="submission" date="2020-03" db="EMBL/GenBank/DDBJ databases">
        <authorList>
            <person name="Ichikawa N."/>
            <person name="Kimura A."/>
            <person name="Kitahashi Y."/>
            <person name="Uohara A."/>
        </authorList>
    </citation>
    <scope>NUCLEOTIDE SEQUENCE [LARGE SCALE GENOMIC DNA]</scope>
    <source>
        <strain evidence="6 7">NBRC 107702</strain>
    </source>
</reference>
<dbReference type="GO" id="GO:0016020">
    <property type="term" value="C:membrane"/>
    <property type="evidence" value="ECO:0007669"/>
    <property type="project" value="InterPro"/>
</dbReference>
<dbReference type="GO" id="GO:0000155">
    <property type="term" value="F:phosphorelay sensor kinase activity"/>
    <property type="evidence" value="ECO:0007669"/>
    <property type="project" value="InterPro"/>
</dbReference>
<keyword evidence="7" id="KW-1185">Reference proteome</keyword>
<dbReference type="AlphaFoldDB" id="A0A6F8XLX2"/>
<gene>
    <name evidence="6" type="ORF">Pflav_011910</name>
</gene>
<keyword evidence="1" id="KW-0808">Transferase</keyword>
<keyword evidence="2" id="KW-0418">Kinase</keyword>
<organism evidence="6 7">
    <name type="scientific">Phytohabitans flavus</name>
    <dbReference type="NCBI Taxonomy" id="1076124"/>
    <lineage>
        <taxon>Bacteria</taxon>
        <taxon>Bacillati</taxon>
        <taxon>Actinomycetota</taxon>
        <taxon>Actinomycetes</taxon>
        <taxon>Micromonosporales</taxon>
        <taxon>Micromonosporaceae</taxon>
    </lineage>
</organism>
<dbReference type="PANTHER" id="PTHR24421:SF61">
    <property type="entry name" value="OXYGEN SENSOR HISTIDINE KINASE NREB"/>
    <property type="match status" value="1"/>
</dbReference>
<dbReference type="Pfam" id="PF02518">
    <property type="entry name" value="HATPase_c"/>
    <property type="match status" value="1"/>
</dbReference>
<dbReference type="InterPro" id="IPR036890">
    <property type="entry name" value="HATPase_C_sf"/>
</dbReference>
<feature type="transmembrane region" description="Helical" evidence="4">
    <location>
        <begin position="85"/>
        <end position="106"/>
    </location>
</feature>
<accession>A0A6F8XLX2</accession>
<feature type="domain" description="Histidine kinase" evidence="5">
    <location>
        <begin position="138"/>
        <end position="331"/>
    </location>
</feature>
<dbReference type="CDD" id="cd16917">
    <property type="entry name" value="HATPase_UhpB-NarQ-NarX-like"/>
    <property type="match status" value="1"/>
</dbReference>
<evidence type="ECO:0000313" key="6">
    <source>
        <dbReference type="EMBL" id="BCB74781.1"/>
    </source>
</evidence>
<dbReference type="InterPro" id="IPR050482">
    <property type="entry name" value="Sensor_HK_TwoCompSys"/>
</dbReference>
<evidence type="ECO:0000256" key="3">
    <source>
        <dbReference type="ARBA" id="ARBA00023012"/>
    </source>
</evidence>
<dbReference type="KEGG" id="pfla:Pflav_011910"/>
<dbReference type="SMART" id="SM00387">
    <property type="entry name" value="HATPase_c"/>
    <property type="match status" value="1"/>
</dbReference>
<evidence type="ECO:0000259" key="5">
    <source>
        <dbReference type="PROSITE" id="PS50109"/>
    </source>
</evidence>
<evidence type="ECO:0000256" key="1">
    <source>
        <dbReference type="ARBA" id="ARBA00022679"/>
    </source>
</evidence>
<dbReference type="PROSITE" id="PS50109">
    <property type="entry name" value="HIS_KIN"/>
    <property type="match status" value="1"/>
</dbReference>
<keyword evidence="4" id="KW-0812">Transmembrane</keyword>
<evidence type="ECO:0000256" key="2">
    <source>
        <dbReference type="ARBA" id="ARBA00022777"/>
    </source>
</evidence>
<dbReference type="PANTHER" id="PTHR24421">
    <property type="entry name" value="NITRATE/NITRITE SENSOR PROTEIN NARX-RELATED"/>
    <property type="match status" value="1"/>
</dbReference>
<evidence type="ECO:0000313" key="7">
    <source>
        <dbReference type="Proteomes" id="UP000502508"/>
    </source>
</evidence>
<dbReference type="SUPFAM" id="SSF55874">
    <property type="entry name" value="ATPase domain of HSP90 chaperone/DNA topoisomerase II/histidine kinase"/>
    <property type="match status" value="1"/>
</dbReference>
<dbReference type="Pfam" id="PF07730">
    <property type="entry name" value="HisKA_3"/>
    <property type="match status" value="1"/>
</dbReference>
<dbReference type="InterPro" id="IPR003594">
    <property type="entry name" value="HATPase_dom"/>
</dbReference>
<dbReference type="InterPro" id="IPR005467">
    <property type="entry name" value="His_kinase_dom"/>
</dbReference>